<evidence type="ECO:0000256" key="9">
    <source>
        <dbReference type="ARBA" id="ARBA00023251"/>
    </source>
</evidence>
<proteinExistence type="inferred from homology"/>
<keyword evidence="12" id="KW-1185">Reference proteome</keyword>
<keyword evidence="7 10" id="KW-1133">Transmembrane helix</keyword>
<evidence type="ECO:0000256" key="6">
    <source>
        <dbReference type="ARBA" id="ARBA00022692"/>
    </source>
</evidence>
<feature type="transmembrane region" description="Helical" evidence="10">
    <location>
        <begin position="169"/>
        <end position="192"/>
    </location>
</feature>
<organism evidence="11 12">
    <name type="scientific">Paenibacillus solani</name>
    <dbReference type="NCBI Taxonomy" id="1705565"/>
    <lineage>
        <taxon>Bacteria</taxon>
        <taxon>Bacillati</taxon>
        <taxon>Bacillota</taxon>
        <taxon>Bacilli</taxon>
        <taxon>Bacillales</taxon>
        <taxon>Paenibacillaceae</taxon>
        <taxon>Paenibacillus</taxon>
    </lineage>
</organism>
<dbReference type="InterPro" id="IPR048279">
    <property type="entry name" value="MdtK-like"/>
</dbReference>
<feature type="transmembrane region" description="Helical" evidence="10">
    <location>
        <begin position="198"/>
        <end position="219"/>
    </location>
</feature>
<dbReference type="PANTHER" id="PTHR43823">
    <property type="entry name" value="SPORULATION PROTEIN YKVU"/>
    <property type="match status" value="1"/>
</dbReference>
<keyword evidence="6 10" id="KW-0812">Transmembrane</keyword>
<feature type="transmembrane region" description="Helical" evidence="10">
    <location>
        <begin position="57"/>
        <end position="76"/>
    </location>
</feature>
<reference evidence="12" key="1">
    <citation type="submission" date="2015-08" db="EMBL/GenBank/DDBJ databases">
        <title>Genome sequencing project for genomic taxonomy and phylogenomics of Bacillus-like bacteria.</title>
        <authorList>
            <person name="Liu B."/>
            <person name="Wang J."/>
            <person name="Zhu Y."/>
            <person name="Liu G."/>
            <person name="Chen Q."/>
            <person name="Chen Z."/>
            <person name="Lan J."/>
            <person name="Che J."/>
            <person name="Ge C."/>
            <person name="Shi H."/>
            <person name="Pan Z."/>
            <person name="Liu X."/>
        </authorList>
    </citation>
    <scope>NUCLEOTIDE SEQUENCE [LARGE SCALE GENOMIC DNA]</scope>
    <source>
        <strain evidence="12">FJAT-22460</strain>
    </source>
</reference>
<accession>A0A0M1P525</accession>
<feature type="transmembrane region" description="Helical" evidence="10">
    <location>
        <begin position="421"/>
        <end position="443"/>
    </location>
</feature>
<dbReference type="EMBL" id="LIUT01000001">
    <property type="protein sequence ID" value="KOR89596.1"/>
    <property type="molecule type" value="Genomic_DNA"/>
</dbReference>
<dbReference type="InterPro" id="IPR045070">
    <property type="entry name" value="MATE_MepA-like"/>
</dbReference>
<dbReference type="Proteomes" id="UP000036932">
    <property type="component" value="Unassembled WGS sequence"/>
</dbReference>
<evidence type="ECO:0000313" key="11">
    <source>
        <dbReference type="EMBL" id="KOR89596.1"/>
    </source>
</evidence>
<gene>
    <name evidence="11" type="ORF">AM231_10910</name>
</gene>
<evidence type="ECO:0000256" key="7">
    <source>
        <dbReference type="ARBA" id="ARBA00022989"/>
    </source>
</evidence>
<keyword evidence="5" id="KW-1003">Cell membrane</keyword>
<dbReference type="GO" id="GO:0015297">
    <property type="term" value="F:antiporter activity"/>
    <property type="evidence" value="ECO:0007669"/>
    <property type="project" value="InterPro"/>
</dbReference>
<protein>
    <recommendedName>
        <fullName evidence="3">Multidrug export protein MepA</fullName>
    </recommendedName>
</protein>
<dbReference type="GO" id="GO:0042910">
    <property type="term" value="F:xenobiotic transmembrane transporter activity"/>
    <property type="evidence" value="ECO:0007669"/>
    <property type="project" value="InterPro"/>
</dbReference>
<dbReference type="AlphaFoldDB" id="A0A0M1P525"/>
<keyword evidence="4" id="KW-0813">Transport</keyword>
<dbReference type="RefSeq" id="WP_054402632.1">
    <property type="nucleotide sequence ID" value="NZ_LIUT01000001.1"/>
</dbReference>
<feature type="transmembrane region" description="Helical" evidence="10">
    <location>
        <begin position="275"/>
        <end position="297"/>
    </location>
</feature>
<dbReference type="PIRSF" id="PIRSF006603">
    <property type="entry name" value="DinF"/>
    <property type="match status" value="1"/>
</dbReference>
<evidence type="ECO:0000256" key="2">
    <source>
        <dbReference type="ARBA" id="ARBA00008417"/>
    </source>
</evidence>
<dbReference type="CDD" id="cd13143">
    <property type="entry name" value="MATE_MepA_like"/>
    <property type="match status" value="1"/>
</dbReference>
<dbReference type="OrthoDB" id="9776324at2"/>
<evidence type="ECO:0000256" key="5">
    <source>
        <dbReference type="ARBA" id="ARBA00022475"/>
    </source>
</evidence>
<evidence type="ECO:0000256" key="4">
    <source>
        <dbReference type="ARBA" id="ARBA00022448"/>
    </source>
</evidence>
<dbReference type="NCBIfam" id="TIGR00797">
    <property type="entry name" value="matE"/>
    <property type="match status" value="1"/>
</dbReference>
<evidence type="ECO:0000256" key="10">
    <source>
        <dbReference type="SAM" id="Phobius"/>
    </source>
</evidence>
<dbReference type="GO" id="GO:0046677">
    <property type="term" value="P:response to antibiotic"/>
    <property type="evidence" value="ECO:0007669"/>
    <property type="project" value="UniProtKB-KW"/>
</dbReference>
<name>A0A0M1P525_9BACL</name>
<sequence>MNVMMNNRFANEKIPKLILSLAAPAVVAQLINALYNVVDRMFIGRMPGTGTLALTSIGIVFPIIMMIGSFSALIGFGGAPLASIKMGEGKHEKAEELLGSCFSMLLIASIGLTITLLFFKSQILTLFGASPDTFPYADDYLTICLIGTGPVLISMGLNQFIAAQGFAKTAMLTICVGAAINIILDPIFIFVLNMGVQGAAMATVISQTFSAAWVIRFLISKKSNLRLRLKHMRLRTKIAGSVLALGLSPFIMQSTESLVQIVFNTSLARYGGDLYIGAMGIMSSLMQIFTLLLTSFAQGAQPIIGYNYGSGDLRRVKSTIVFCSIFCGVFGLAMWSIAIFLPELPIMIFTNNPELIALTAKLMKVFFLGTCIYGLQLAFQQVFIALGQAKVSIFIAVLRKIILLIPLVYLLPMFFTSKTNAVILAEPIADFCAVLTCCVLFGLKVKQLLNRPLETKR</sequence>
<keyword evidence="9" id="KW-0046">Antibiotic resistance</keyword>
<keyword evidence="8 10" id="KW-0472">Membrane</keyword>
<evidence type="ECO:0000256" key="3">
    <source>
        <dbReference type="ARBA" id="ARBA00022106"/>
    </source>
</evidence>
<evidence type="ECO:0000313" key="12">
    <source>
        <dbReference type="Proteomes" id="UP000036932"/>
    </source>
</evidence>
<feature type="transmembrane region" description="Helical" evidence="10">
    <location>
        <begin position="391"/>
        <end position="415"/>
    </location>
</feature>
<evidence type="ECO:0000256" key="1">
    <source>
        <dbReference type="ARBA" id="ARBA00004651"/>
    </source>
</evidence>
<evidence type="ECO:0000256" key="8">
    <source>
        <dbReference type="ARBA" id="ARBA00023136"/>
    </source>
</evidence>
<dbReference type="PATRIC" id="fig|1705565.3.peg.4178"/>
<feature type="transmembrane region" description="Helical" evidence="10">
    <location>
        <begin position="361"/>
        <end position="379"/>
    </location>
</feature>
<comment type="subcellular location">
    <subcellularLocation>
        <location evidence="1">Cell membrane</location>
        <topology evidence="1">Multi-pass membrane protein</topology>
    </subcellularLocation>
</comment>
<feature type="transmembrane region" description="Helical" evidence="10">
    <location>
        <begin position="240"/>
        <end position="263"/>
    </location>
</feature>
<dbReference type="InterPro" id="IPR002528">
    <property type="entry name" value="MATE_fam"/>
</dbReference>
<dbReference type="PANTHER" id="PTHR43823:SF3">
    <property type="entry name" value="MULTIDRUG EXPORT PROTEIN MEPA"/>
    <property type="match status" value="1"/>
</dbReference>
<feature type="transmembrane region" description="Helical" evidence="10">
    <location>
        <begin position="139"/>
        <end position="157"/>
    </location>
</feature>
<feature type="transmembrane region" description="Helical" evidence="10">
    <location>
        <begin position="318"/>
        <end position="341"/>
    </location>
</feature>
<dbReference type="Pfam" id="PF01554">
    <property type="entry name" value="MatE"/>
    <property type="match status" value="2"/>
</dbReference>
<dbReference type="GO" id="GO:0005886">
    <property type="term" value="C:plasma membrane"/>
    <property type="evidence" value="ECO:0007669"/>
    <property type="project" value="UniProtKB-SubCell"/>
</dbReference>
<comment type="caution">
    <text evidence="11">The sequence shown here is derived from an EMBL/GenBank/DDBJ whole genome shotgun (WGS) entry which is preliminary data.</text>
</comment>
<feature type="transmembrane region" description="Helical" evidence="10">
    <location>
        <begin position="97"/>
        <end position="119"/>
    </location>
</feature>
<dbReference type="InterPro" id="IPR051327">
    <property type="entry name" value="MATE_MepA_subfamily"/>
</dbReference>
<comment type="similarity">
    <text evidence="2">Belongs to the multi antimicrobial extrusion (MATE) (TC 2.A.66.1) family. MepA subfamily.</text>
</comment>